<evidence type="ECO:0000256" key="9">
    <source>
        <dbReference type="SAM" id="Phobius"/>
    </source>
</evidence>
<feature type="region of interest" description="Disordered" evidence="8">
    <location>
        <begin position="561"/>
        <end position="580"/>
    </location>
</feature>
<evidence type="ECO:0000256" key="2">
    <source>
        <dbReference type="ARBA" id="ARBA00004167"/>
    </source>
</evidence>
<dbReference type="Gene3D" id="1.10.630.10">
    <property type="entry name" value="Cytochrome P450"/>
    <property type="match status" value="1"/>
</dbReference>
<evidence type="ECO:0000313" key="10">
    <source>
        <dbReference type="EMBL" id="KAK4212046.1"/>
    </source>
</evidence>
<evidence type="ECO:0000256" key="1">
    <source>
        <dbReference type="ARBA" id="ARBA00001971"/>
    </source>
</evidence>
<sequence>MSGSPLQQWFSTAMEQYTAMQSAIGPLRLTKSDLLFLSMRKMCHDVGTLLSDLLDDARSATFGERVKMILIIITPLIILASYLLQTPSSASQLGLPIYNFGRDYNYPELLTRAAKEHPHTPYIIKFASYEYIVFPSSFFDEIKRIPASTGSMVEWFTHVFFQGWRFLGSDKSNLHKTIATDLTRAFSGPQNAVLSGSEQERHVDMAFTSVLGMLTREKWQRFPLYSLIQELVAIKNTACLLGEDMAHNRQWIRVSQAFPMAVMIAVFACHAVPRVLRPLVSLFVFIPAWALYWYMRILLRPMVKKEIADYMEQRGKRKKDTPSDTGLHKSRPKIPMTSWLLSRYLNDQTGTKAGNAKVPSAVINEILHDYTVLSFEATASTSATLYFILAELVTRPELIQELREEMTAVMGSNQKHSTDGLEKLDSVMRESSRVHNFNHLSLFRRLLTPVQLSMGPTLPPGSLLCVDAYSIISSPVLWKDPGPEVFDPLRFWKLSRQEQRRDGKDESGTNKMYKFTSLGSDAPGWGGGSQACPGRVFAGDTIKRILARLLMEFDIEVAHGEKKPSRNSMPNGTLAPDMGAGIMLRRRT</sequence>
<dbReference type="PANTHER" id="PTHR46206">
    <property type="entry name" value="CYTOCHROME P450"/>
    <property type="match status" value="1"/>
</dbReference>
<evidence type="ECO:0000256" key="6">
    <source>
        <dbReference type="ARBA" id="ARBA00023004"/>
    </source>
</evidence>
<dbReference type="GO" id="GO:0005506">
    <property type="term" value="F:iron ion binding"/>
    <property type="evidence" value="ECO:0007669"/>
    <property type="project" value="InterPro"/>
</dbReference>
<dbReference type="Proteomes" id="UP001301769">
    <property type="component" value="Unassembled WGS sequence"/>
</dbReference>
<dbReference type="GO" id="GO:0020037">
    <property type="term" value="F:heme binding"/>
    <property type="evidence" value="ECO:0007669"/>
    <property type="project" value="InterPro"/>
</dbReference>
<dbReference type="CDD" id="cd11041">
    <property type="entry name" value="CYP503A1-like"/>
    <property type="match status" value="1"/>
</dbReference>
<keyword evidence="4" id="KW-0479">Metal-binding</keyword>
<gene>
    <name evidence="10" type="ORF">QBC37DRAFT_425689</name>
</gene>
<keyword evidence="5" id="KW-0560">Oxidoreductase</keyword>
<comment type="caution">
    <text evidence="10">The sequence shown here is derived from an EMBL/GenBank/DDBJ whole genome shotgun (WGS) entry which is preliminary data.</text>
</comment>
<dbReference type="InterPro" id="IPR001128">
    <property type="entry name" value="Cyt_P450"/>
</dbReference>
<name>A0AAN7B438_9PEZI</name>
<dbReference type="EMBL" id="MU858135">
    <property type="protein sequence ID" value="KAK4212046.1"/>
    <property type="molecule type" value="Genomic_DNA"/>
</dbReference>
<evidence type="ECO:0000256" key="7">
    <source>
        <dbReference type="ARBA" id="ARBA00023033"/>
    </source>
</evidence>
<evidence type="ECO:0000256" key="3">
    <source>
        <dbReference type="ARBA" id="ARBA00010617"/>
    </source>
</evidence>
<organism evidence="10 11">
    <name type="scientific">Rhypophila decipiens</name>
    <dbReference type="NCBI Taxonomy" id="261697"/>
    <lineage>
        <taxon>Eukaryota</taxon>
        <taxon>Fungi</taxon>
        <taxon>Dikarya</taxon>
        <taxon>Ascomycota</taxon>
        <taxon>Pezizomycotina</taxon>
        <taxon>Sordariomycetes</taxon>
        <taxon>Sordariomycetidae</taxon>
        <taxon>Sordariales</taxon>
        <taxon>Naviculisporaceae</taxon>
        <taxon>Rhypophila</taxon>
    </lineage>
</organism>
<protein>
    <submittedName>
        <fullName evidence="10">Cytochrome P450</fullName>
    </submittedName>
</protein>
<comment type="similarity">
    <text evidence="3">Belongs to the cytochrome P450 family.</text>
</comment>
<keyword evidence="7" id="KW-0503">Monooxygenase</keyword>
<keyword evidence="9" id="KW-0472">Membrane</keyword>
<keyword evidence="9" id="KW-0812">Transmembrane</keyword>
<comment type="subcellular location">
    <subcellularLocation>
        <location evidence="2">Membrane</location>
        <topology evidence="2">Single-pass membrane protein</topology>
    </subcellularLocation>
</comment>
<dbReference type="PANTHER" id="PTHR46206:SF6">
    <property type="entry name" value="CYTOCHROME P450 MONOOXYGENASE AN1598-RELATED"/>
    <property type="match status" value="1"/>
</dbReference>
<evidence type="ECO:0000256" key="5">
    <source>
        <dbReference type="ARBA" id="ARBA00023002"/>
    </source>
</evidence>
<evidence type="ECO:0000256" key="8">
    <source>
        <dbReference type="SAM" id="MobiDB-lite"/>
    </source>
</evidence>
<feature type="transmembrane region" description="Helical" evidence="9">
    <location>
        <begin position="279"/>
        <end position="295"/>
    </location>
</feature>
<dbReference type="Pfam" id="PF00067">
    <property type="entry name" value="p450"/>
    <property type="match status" value="1"/>
</dbReference>
<dbReference type="SUPFAM" id="SSF48264">
    <property type="entry name" value="Cytochrome P450"/>
    <property type="match status" value="1"/>
</dbReference>
<reference evidence="10" key="2">
    <citation type="submission" date="2023-05" db="EMBL/GenBank/DDBJ databases">
        <authorList>
            <consortium name="Lawrence Berkeley National Laboratory"/>
            <person name="Steindorff A."/>
            <person name="Hensen N."/>
            <person name="Bonometti L."/>
            <person name="Westerberg I."/>
            <person name="Brannstrom I.O."/>
            <person name="Guillou S."/>
            <person name="Cros-Aarteil S."/>
            <person name="Calhoun S."/>
            <person name="Haridas S."/>
            <person name="Kuo A."/>
            <person name="Mondo S."/>
            <person name="Pangilinan J."/>
            <person name="Riley R."/>
            <person name="Labutti K."/>
            <person name="Andreopoulos B."/>
            <person name="Lipzen A."/>
            <person name="Chen C."/>
            <person name="Yanf M."/>
            <person name="Daum C."/>
            <person name="Ng V."/>
            <person name="Clum A."/>
            <person name="Ohm R."/>
            <person name="Martin F."/>
            <person name="Silar P."/>
            <person name="Natvig D."/>
            <person name="Lalanne C."/>
            <person name="Gautier V."/>
            <person name="Ament-Velasquez S.L."/>
            <person name="Kruys A."/>
            <person name="Hutchinson M.I."/>
            <person name="Powell A.J."/>
            <person name="Barry K."/>
            <person name="Miller A.N."/>
            <person name="Grigoriev I.V."/>
            <person name="Debuchy R."/>
            <person name="Gladieux P."/>
            <person name="Thoren M.H."/>
            <person name="Johannesson H."/>
        </authorList>
    </citation>
    <scope>NUCLEOTIDE SEQUENCE</scope>
    <source>
        <strain evidence="10">PSN293</strain>
    </source>
</reference>
<dbReference type="InterPro" id="IPR036396">
    <property type="entry name" value="Cyt_P450_sf"/>
</dbReference>
<proteinExistence type="inferred from homology"/>
<keyword evidence="9" id="KW-1133">Transmembrane helix</keyword>
<dbReference type="GO" id="GO:0016020">
    <property type="term" value="C:membrane"/>
    <property type="evidence" value="ECO:0007669"/>
    <property type="project" value="UniProtKB-SubCell"/>
</dbReference>
<accession>A0AAN7B438</accession>
<dbReference type="GO" id="GO:0016705">
    <property type="term" value="F:oxidoreductase activity, acting on paired donors, with incorporation or reduction of molecular oxygen"/>
    <property type="evidence" value="ECO:0007669"/>
    <property type="project" value="InterPro"/>
</dbReference>
<dbReference type="GO" id="GO:0004497">
    <property type="term" value="F:monooxygenase activity"/>
    <property type="evidence" value="ECO:0007669"/>
    <property type="project" value="UniProtKB-KW"/>
</dbReference>
<reference evidence="10" key="1">
    <citation type="journal article" date="2023" name="Mol. Phylogenet. Evol.">
        <title>Genome-scale phylogeny and comparative genomics of the fungal order Sordariales.</title>
        <authorList>
            <person name="Hensen N."/>
            <person name="Bonometti L."/>
            <person name="Westerberg I."/>
            <person name="Brannstrom I.O."/>
            <person name="Guillou S."/>
            <person name="Cros-Aarteil S."/>
            <person name="Calhoun S."/>
            <person name="Haridas S."/>
            <person name="Kuo A."/>
            <person name="Mondo S."/>
            <person name="Pangilinan J."/>
            <person name="Riley R."/>
            <person name="LaButti K."/>
            <person name="Andreopoulos B."/>
            <person name="Lipzen A."/>
            <person name="Chen C."/>
            <person name="Yan M."/>
            <person name="Daum C."/>
            <person name="Ng V."/>
            <person name="Clum A."/>
            <person name="Steindorff A."/>
            <person name="Ohm R.A."/>
            <person name="Martin F."/>
            <person name="Silar P."/>
            <person name="Natvig D.O."/>
            <person name="Lalanne C."/>
            <person name="Gautier V."/>
            <person name="Ament-Velasquez S.L."/>
            <person name="Kruys A."/>
            <person name="Hutchinson M.I."/>
            <person name="Powell A.J."/>
            <person name="Barry K."/>
            <person name="Miller A.N."/>
            <person name="Grigoriev I.V."/>
            <person name="Debuchy R."/>
            <person name="Gladieux P."/>
            <person name="Hiltunen Thoren M."/>
            <person name="Johannesson H."/>
        </authorList>
    </citation>
    <scope>NUCLEOTIDE SEQUENCE</scope>
    <source>
        <strain evidence="10">PSN293</strain>
    </source>
</reference>
<evidence type="ECO:0000313" key="11">
    <source>
        <dbReference type="Proteomes" id="UP001301769"/>
    </source>
</evidence>
<dbReference type="AlphaFoldDB" id="A0AAN7B438"/>
<comment type="cofactor">
    <cofactor evidence="1">
        <name>heme</name>
        <dbReference type="ChEBI" id="CHEBI:30413"/>
    </cofactor>
</comment>
<keyword evidence="11" id="KW-1185">Reference proteome</keyword>
<keyword evidence="6" id="KW-0408">Iron</keyword>
<feature type="transmembrane region" description="Helical" evidence="9">
    <location>
        <begin position="254"/>
        <end position="273"/>
    </location>
</feature>
<evidence type="ECO:0000256" key="4">
    <source>
        <dbReference type="ARBA" id="ARBA00022723"/>
    </source>
</evidence>